<dbReference type="Gene3D" id="2.30.130.40">
    <property type="entry name" value="LON domain-like"/>
    <property type="match status" value="1"/>
</dbReference>
<dbReference type="PROSITE" id="PS50089">
    <property type="entry name" value="ZF_RING_2"/>
    <property type="match status" value="1"/>
</dbReference>
<evidence type="ECO:0000313" key="8">
    <source>
        <dbReference type="EMBL" id="KKA25349.1"/>
    </source>
</evidence>
<dbReference type="SUPFAM" id="SSF88697">
    <property type="entry name" value="PUA domain-like"/>
    <property type="match status" value="1"/>
</dbReference>
<evidence type="ECO:0000259" key="6">
    <source>
        <dbReference type="PROSITE" id="PS50089"/>
    </source>
</evidence>
<dbReference type="InterPro" id="IPR013083">
    <property type="entry name" value="Znf_RING/FYVE/PHD"/>
</dbReference>
<dbReference type="OrthoDB" id="264917at2759"/>
<evidence type="ECO:0000256" key="3">
    <source>
        <dbReference type="ARBA" id="ARBA00022833"/>
    </source>
</evidence>
<reference evidence="8 9" key="1">
    <citation type="submission" date="2015-04" db="EMBL/GenBank/DDBJ databases">
        <authorList>
            <person name="Heijne W.H."/>
            <person name="Fedorova N.D."/>
            <person name="Nierman W.C."/>
            <person name="Vollebregt A.W."/>
            <person name="Zhao Z."/>
            <person name="Wu L."/>
            <person name="Kumar M."/>
            <person name="Stam H."/>
            <person name="van den Berg M.A."/>
            <person name="Pel H.J."/>
        </authorList>
    </citation>
    <scope>NUCLEOTIDE SEQUENCE [LARGE SCALE GENOMIC DNA]</scope>
    <source>
        <strain evidence="8 9">CBS 393.64</strain>
    </source>
</reference>
<keyword evidence="3" id="KW-0862">Zinc</keyword>
<evidence type="ECO:0000256" key="2">
    <source>
        <dbReference type="ARBA" id="ARBA00022771"/>
    </source>
</evidence>
<feature type="compositionally biased region" description="Polar residues" evidence="5">
    <location>
        <begin position="446"/>
        <end position="456"/>
    </location>
</feature>
<dbReference type="GO" id="GO:0061630">
    <property type="term" value="F:ubiquitin protein ligase activity"/>
    <property type="evidence" value="ECO:0007669"/>
    <property type="project" value="TreeGrafter"/>
</dbReference>
<dbReference type="Gene3D" id="3.30.40.10">
    <property type="entry name" value="Zinc/RING finger domain, C3HC4 (zinc finger)"/>
    <property type="match status" value="2"/>
</dbReference>
<feature type="domain" description="RING-type" evidence="6">
    <location>
        <begin position="231"/>
        <end position="269"/>
    </location>
</feature>
<dbReference type="SMART" id="SM00464">
    <property type="entry name" value="LON"/>
    <property type="match status" value="1"/>
</dbReference>
<dbReference type="InterPro" id="IPR017907">
    <property type="entry name" value="Znf_RING_CS"/>
</dbReference>
<dbReference type="PANTHER" id="PTHR23327">
    <property type="entry name" value="RING FINGER PROTEIN 127"/>
    <property type="match status" value="1"/>
</dbReference>
<keyword evidence="8" id="KW-0378">Hydrolase</keyword>
<keyword evidence="8" id="KW-0645">Protease</keyword>
<dbReference type="Gene3D" id="1.20.58.1480">
    <property type="match status" value="1"/>
</dbReference>
<evidence type="ECO:0000256" key="4">
    <source>
        <dbReference type="PROSITE-ProRule" id="PRU00175"/>
    </source>
</evidence>
<sequence>MSTQSEDGREVEPSPAGRDDQGNHSSSSEQVEFPVDPYSVIHLIQCPRCSQPLRVPLRLPCGNTLCRSCLPPLSKRVGVSHPLEAGREEGFTCPWKGKGCGNIDDGGLLTEHSMSDCGVDVVVSKVLDAFEKVLGDSVGHDMPPLQIRWTLAIENEKETDNSSTPQVGKAIIQHGRYLGTYKLMKEGGLRYDIKDVVYEDVEPSGGLSESIRHDEAVLKQLKEAVRNELDCQVCYGLMIDPLTSSCGHTFCQKCLARVLDHSSLCPVCRRKLSIPPGPPSEPVNRILAGLIDSLYPDEIHARREAAKSENSHGDNELLPLFVCTLSFPSMPTFLHVFEPRYRLMIRRALDSGRKFGMVAFNRNGQPQGELGMTQFMQYGTVLRIDRIEFFPDGRSLLTAIGSTRFKVVDWGILDGYHVARTERIDDISLAEEESLEAREMAAAASNTPSSEGNGESSEMPLEALSTQQLLQLCLDFVEKRRAEGAPWLRQQALAAYGEPPTDPARFPYWFASVLPIAEEEKYALLPTTSMRERLKITARWVRKLENMEW</sequence>
<dbReference type="GeneID" id="25312651"/>
<dbReference type="GO" id="GO:0008270">
    <property type="term" value="F:zinc ion binding"/>
    <property type="evidence" value="ECO:0007669"/>
    <property type="project" value="UniProtKB-KW"/>
</dbReference>
<dbReference type="PANTHER" id="PTHR23327:SF42">
    <property type="entry name" value="LON PEPTIDASE N-TERMINAL DOMAIN AND RING FINGER PROTEIN C14F5.10C"/>
    <property type="match status" value="1"/>
</dbReference>
<dbReference type="InterPro" id="IPR001841">
    <property type="entry name" value="Znf_RING"/>
</dbReference>
<dbReference type="GO" id="GO:0006508">
    <property type="term" value="P:proteolysis"/>
    <property type="evidence" value="ECO:0007669"/>
    <property type="project" value="UniProtKB-KW"/>
</dbReference>
<dbReference type="SMART" id="SM00184">
    <property type="entry name" value="RING"/>
    <property type="match status" value="2"/>
</dbReference>
<evidence type="ECO:0000259" key="7">
    <source>
        <dbReference type="PROSITE" id="PS51787"/>
    </source>
</evidence>
<dbReference type="InterPro" id="IPR003111">
    <property type="entry name" value="Lon_prtase_N"/>
</dbReference>
<dbReference type="EMBL" id="LASV01000024">
    <property type="protein sequence ID" value="KKA25349.1"/>
    <property type="molecule type" value="Genomic_DNA"/>
</dbReference>
<name>A0A0F4Z489_RASE3</name>
<evidence type="ECO:0000256" key="5">
    <source>
        <dbReference type="SAM" id="MobiDB-lite"/>
    </source>
</evidence>
<comment type="caution">
    <text evidence="8">The sequence shown here is derived from an EMBL/GenBank/DDBJ whole genome shotgun (WGS) entry which is preliminary data.</text>
</comment>
<dbReference type="AlphaFoldDB" id="A0A0F4Z489"/>
<keyword evidence="9" id="KW-1185">Reference proteome</keyword>
<protein>
    <submittedName>
        <fullName evidence="8">ATP-dependent protease (CrgA)</fullName>
    </submittedName>
</protein>
<dbReference type="STRING" id="1408163.A0A0F4Z489"/>
<proteinExistence type="predicted"/>
<feature type="region of interest" description="Disordered" evidence="5">
    <location>
        <begin position="1"/>
        <end position="31"/>
    </location>
</feature>
<feature type="region of interest" description="Disordered" evidence="5">
    <location>
        <begin position="438"/>
        <end position="460"/>
    </location>
</feature>
<dbReference type="CDD" id="cd16514">
    <property type="entry name" value="RING-HC_LONFs_rpt2"/>
    <property type="match status" value="1"/>
</dbReference>
<dbReference type="Pfam" id="PF02190">
    <property type="entry name" value="LON_substr_bdg"/>
    <property type="match status" value="1"/>
</dbReference>
<organism evidence="8 9">
    <name type="scientific">Rasamsonia emersonii (strain ATCC 16479 / CBS 393.64 / IMI 116815)</name>
    <dbReference type="NCBI Taxonomy" id="1408163"/>
    <lineage>
        <taxon>Eukaryota</taxon>
        <taxon>Fungi</taxon>
        <taxon>Dikarya</taxon>
        <taxon>Ascomycota</taxon>
        <taxon>Pezizomycotina</taxon>
        <taxon>Eurotiomycetes</taxon>
        <taxon>Eurotiomycetidae</taxon>
        <taxon>Eurotiales</taxon>
        <taxon>Trichocomaceae</taxon>
        <taxon>Rasamsonia</taxon>
    </lineage>
</organism>
<dbReference type="SUPFAM" id="SSF57850">
    <property type="entry name" value="RING/U-box"/>
    <property type="match status" value="2"/>
</dbReference>
<keyword evidence="1" id="KW-0479">Metal-binding</keyword>
<dbReference type="InterPro" id="IPR027370">
    <property type="entry name" value="Znf-RING_euk"/>
</dbReference>
<accession>A0A0F4Z489</accession>
<gene>
    <name evidence="8" type="ORF">T310_0597</name>
</gene>
<feature type="compositionally biased region" description="Basic and acidic residues" evidence="5">
    <location>
        <begin position="1"/>
        <end position="22"/>
    </location>
</feature>
<feature type="domain" description="Lon N-terminal" evidence="7">
    <location>
        <begin position="315"/>
        <end position="545"/>
    </location>
</feature>
<dbReference type="InterPro" id="IPR015947">
    <property type="entry name" value="PUA-like_sf"/>
</dbReference>
<dbReference type="RefSeq" id="XP_013331961.1">
    <property type="nucleotide sequence ID" value="XM_013476507.1"/>
</dbReference>
<dbReference type="Pfam" id="PF13445">
    <property type="entry name" value="zf-RING_UBOX"/>
    <property type="match status" value="1"/>
</dbReference>
<dbReference type="GO" id="GO:0008233">
    <property type="term" value="F:peptidase activity"/>
    <property type="evidence" value="ECO:0007669"/>
    <property type="project" value="UniProtKB-KW"/>
</dbReference>
<dbReference type="PROSITE" id="PS51787">
    <property type="entry name" value="LON_N"/>
    <property type="match status" value="1"/>
</dbReference>
<dbReference type="InterPro" id="IPR046336">
    <property type="entry name" value="Lon_prtase_N_sf"/>
</dbReference>
<evidence type="ECO:0000256" key="1">
    <source>
        <dbReference type="ARBA" id="ARBA00022723"/>
    </source>
</evidence>
<dbReference type="PROSITE" id="PS00518">
    <property type="entry name" value="ZF_RING_1"/>
    <property type="match status" value="1"/>
</dbReference>
<evidence type="ECO:0000313" key="9">
    <source>
        <dbReference type="Proteomes" id="UP000053958"/>
    </source>
</evidence>
<dbReference type="Pfam" id="PF13923">
    <property type="entry name" value="zf-C3HC4_2"/>
    <property type="match status" value="1"/>
</dbReference>
<dbReference type="Proteomes" id="UP000053958">
    <property type="component" value="Unassembled WGS sequence"/>
</dbReference>
<keyword evidence="2 4" id="KW-0863">Zinc-finger</keyword>